<protein>
    <submittedName>
        <fullName evidence="3">Putative membrane protein</fullName>
    </submittedName>
</protein>
<feature type="transmembrane region" description="Helical" evidence="2">
    <location>
        <begin position="34"/>
        <end position="52"/>
    </location>
</feature>
<keyword evidence="2" id="KW-0472">Membrane</keyword>
<proteinExistence type="predicted"/>
<evidence type="ECO:0000313" key="4">
    <source>
        <dbReference type="Proteomes" id="UP000199013"/>
    </source>
</evidence>
<evidence type="ECO:0000256" key="2">
    <source>
        <dbReference type="SAM" id="Phobius"/>
    </source>
</evidence>
<keyword evidence="4" id="KW-1185">Reference proteome</keyword>
<sequence>MSPQPQRRNAELVRAATITATADRNRRRNRRSPLTALPFAVAATAVAAGTALHTTPTAVAVAGVAIAAVCGDVAVTRRPLTPQDRGSARLAVLTTAGIVLAAATAPLSLRFGLVVTAVAVAASWRIGRHPTTRRRKRTGELAEAWPQAAATVGHPELTLNGPVIDRGVEGYTYRVMVPAGKTIEFLDRLAGPLASALGLRADQVQTELDPDWNRLGAVHIREADPRDSTGELVDVTVDTVADPIPVGPYADGKPFNLHMFIDEFGAISGMAAGDMGSGKSSLVVRILKVWRRTPDVVVLFADGANGRDFGIWKNSFFRYTTEPREFLAWVKILGQFADNREREMARQGWRVWKPSATHPVVVLKVEEMSKFGNSPYGSEIAQGLGRLASRSRAIGLIIFGLTQYPVGLNALGPDVRRGMANRVQFRDGENGSMILSALPPRQIRAAENGTFYAETRDENRRMTAQVFWTPDDERPAIITDWESRDYTAFAVEWAAAERRTPPAAAAGNTRRPQPDPDSGDEQLFAGGPAAATNTVEGQVLAVVPTEFPPIRPLPARGPELTYDEADREFRVLLREHGQVTSRHVEQAVGWRRGRVRRELIAPAIDAGWLTPTTDTHGDRIYTPVPEWLRAERAAR</sequence>
<organism evidence="3 4">
    <name type="scientific">Candidatus Protofrankia californiensis</name>
    <dbReference type="NCBI Taxonomy" id="1839754"/>
    <lineage>
        <taxon>Bacteria</taxon>
        <taxon>Bacillati</taxon>
        <taxon>Actinomycetota</taxon>
        <taxon>Actinomycetes</taxon>
        <taxon>Frankiales</taxon>
        <taxon>Frankiaceae</taxon>
        <taxon>Protofrankia</taxon>
    </lineage>
</organism>
<keyword evidence="2" id="KW-0812">Transmembrane</keyword>
<accession>A0A1C3PBY6</accession>
<dbReference type="AlphaFoldDB" id="A0A1C3PBY6"/>
<keyword evidence="2" id="KW-1133">Transmembrane helix</keyword>
<feature type="region of interest" description="Disordered" evidence="1">
    <location>
        <begin position="497"/>
        <end position="522"/>
    </location>
</feature>
<name>A0A1C3PBY6_9ACTN</name>
<dbReference type="Proteomes" id="UP000199013">
    <property type="component" value="Unassembled WGS sequence"/>
</dbReference>
<gene>
    <name evidence="3" type="ORF">FDG2_5274</name>
</gene>
<feature type="transmembrane region" description="Helical" evidence="2">
    <location>
        <begin position="87"/>
        <end position="105"/>
    </location>
</feature>
<dbReference type="EMBL" id="FLUV01002205">
    <property type="protein sequence ID" value="SBW27321.1"/>
    <property type="molecule type" value="Genomic_DNA"/>
</dbReference>
<dbReference type="Gene3D" id="3.40.50.300">
    <property type="entry name" value="P-loop containing nucleotide triphosphate hydrolases"/>
    <property type="match status" value="1"/>
</dbReference>
<reference evidence="4" key="1">
    <citation type="submission" date="2016-02" db="EMBL/GenBank/DDBJ databases">
        <authorList>
            <person name="Wibberg D."/>
        </authorList>
    </citation>
    <scope>NUCLEOTIDE SEQUENCE [LARGE SCALE GENOMIC DNA]</scope>
</reference>
<dbReference type="SUPFAM" id="SSF52540">
    <property type="entry name" value="P-loop containing nucleoside triphosphate hydrolases"/>
    <property type="match status" value="1"/>
</dbReference>
<evidence type="ECO:0000313" key="3">
    <source>
        <dbReference type="EMBL" id="SBW27321.1"/>
    </source>
</evidence>
<feature type="transmembrane region" description="Helical" evidence="2">
    <location>
        <begin position="58"/>
        <end position="75"/>
    </location>
</feature>
<dbReference type="InterPro" id="IPR027417">
    <property type="entry name" value="P-loop_NTPase"/>
</dbReference>
<evidence type="ECO:0000256" key="1">
    <source>
        <dbReference type="SAM" id="MobiDB-lite"/>
    </source>
</evidence>